<evidence type="ECO:0000313" key="2">
    <source>
        <dbReference type="EMBL" id="KAI5398799.1"/>
    </source>
</evidence>
<gene>
    <name evidence="2" type="ORF">KIW84_064252</name>
</gene>
<protein>
    <submittedName>
        <fullName evidence="2">Uncharacterized protein</fullName>
    </submittedName>
</protein>
<dbReference type="EMBL" id="JAMSHJ010000006">
    <property type="protein sequence ID" value="KAI5398799.1"/>
    <property type="molecule type" value="Genomic_DNA"/>
</dbReference>
<accession>A0A9D5A7Y1</accession>
<evidence type="ECO:0000256" key="1">
    <source>
        <dbReference type="SAM" id="MobiDB-lite"/>
    </source>
</evidence>
<comment type="caution">
    <text evidence="2">The sequence shown here is derived from an EMBL/GenBank/DDBJ whole genome shotgun (WGS) entry which is preliminary data.</text>
</comment>
<feature type="region of interest" description="Disordered" evidence="1">
    <location>
        <begin position="1"/>
        <end position="46"/>
    </location>
</feature>
<keyword evidence="3" id="KW-1185">Reference proteome</keyword>
<name>A0A9D5A7Y1_PEA</name>
<dbReference type="Gramene" id="Psat06G0425200-T1">
    <property type="protein sequence ID" value="KAI5398799.1"/>
    <property type="gene ID" value="KIW84_064252"/>
</dbReference>
<sequence>MGTRDELENEEDSKKDEKQANLTLMDLTSSEAESDSDPGSESKEEEKVTLLNTLLNNISIYMLSFSKAPRSIVEEVIKIQRTFCGIMVMLRGSFVGYGDGMVNFLGGDPSRNLKNISLWWMYARAVCNLNIDGKI</sequence>
<proteinExistence type="predicted"/>
<feature type="compositionally biased region" description="Polar residues" evidence="1">
    <location>
        <begin position="20"/>
        <end position="31"/>
    </location>
</feature>
<reference evidence="2 3" key="1">
    <citation type="journal article" date="2022" name="Nat. Genet.">
        <title>Improved pea reference genome and pan-genome highlight genomic features and evolutionary characteristics.</title>
        <authorList>
            <person name="Yang T."/>
            <person name="Liu R."/>
            <person name="Luo Y."/>
            <person name="Hu S."/>
            <person name="Wang D."/>
            <person name="Wang C."/>
            <person name="Pandey M.K."/>
            <person name="Ge S."/>
            <person name="Xu Q."/>
            <person name="Li N."/>
            <person name="Li G."/>
            <person name="Huang Y."/>
            <person name="Saxena R.K."/>
            <person name="Ji Y."/>
            <person name="Li M."/>
            <person name="Yan X."/>
            <person name="He Y."/>
            <person name="Liu Y."/>
            <person name="Wang X."/>
            <person name="Xiang C."/>
            <person name="Varshney R.K."/>
            <person name="Ding H."/>
            <person name="Gao S."/>
            <person name="Zong X."/>
        </authorList>
    </citation>
    <scope>NUCLEOTIDE SEQUENCE [LARGE SCALE GENOMIC DNA]</scope>
    <source>
        <strain evidence="2 3">cv. Zhongwan 6</strain>
    </source>
</reference>
<organism evidence="2 3">
    <name type="scientific">Pisum sativum</name>
    <name type="common">Garden pea</name>
    <name type="synonym">Lathyrus oleraceus</name>
    <dbReference type="NCBI Taxonomy" id="3888"/>
    <lineage>
        <taxon>Eukaryota</taxon>
        <taxon>Viridiplantae</taxon>
        <taxon>Streptophyta</taxon>
        <taxon>Embryophyta</taxon>
        <taxon>Tracheophyta</taxon>
        <taxon>Spermatophyta</taxon>
        <taxon>Magnoliopsida</taxon>
        <taxon>eudicotyledons</taxon>
        <taxon>Gunneridae</taxon>
        <taxon>Pentapetalae</taxon>
        <taxon>rosids</taxon>
        <taxon>fabids</taxon>
        <taxon>Fabales</taxon>
        <taxon>Fabaceae</taxon>
        <taxon>Papilionoideae</taxon>
        <taxon>50 kb inversion clade</taxon>
        <taxon>NPAAA clade</taxon>
        <taxon>Hologalegina</taxon>
        <taxon>IRL clade</taxon>
        <taxon>Fabeae</taxon>
        <taxon>Lathyrus</taxon>
    </lineage>
</organism>
<dbReference type="AlphaFoldDB" id="A0A9D5A7Y1"/>
<evidence type="ECO:0000313" key="3">
    <source>
        <dbReference type="Proteomes" id="UP001058974"/>
    </source>
</evidence>
<feature type="compositionally biased region" description="Basic and acidic residues" evidence="1">
    <location>
        <begin position="1"/>
        <end position="19"/>
    </location>
</feature>
<dbReference type="Proteomes" id="UP001058974">
    <property type="component" value="Chromosome 6"/>
</dbReference>